<evidence type="ECO:0000256" key="1">
    <source>
        <dbReference type="ARBA" id="ARBA00009013"/>
    </source>
</evidence>
<dbReference type="Pfam" id="PF13466">
    <property type="entry name" value="STAS_2"/>
    <property type="match status" value="1"/>
</dbReference>
<name>A0A1H6EZ04_9ACTN</name>
<organism evidence="4 5">
    <name type="scientific">Nonomuraea solani</name>
    <dbReference type="NCBI Taxonomy" id="1144553"/>
    <lineage>
        <taxon>Bacteria</taxon>
        <taxon>Bacillati</taxon>
        <taxon>Actinomycetota</taxon>
        <taxon>Actinomycetes</taxon>
        <taxon>Streptosporangiales</taxon>
        <taxon>Streptosporangiaceae</taxon>
        <taxon>Nonomuraea</taxon>
    </lineage>
</organism>
<dbReference type="PROSITE" id="PS50801">
    <property type="entry name" value="STAS"/>
    <property type="match status" value="1"/>
</dbReference>
<dbReference type="InterPro" id="IPR036513">
    <property type="entry name" value="STAS_dom_sf"/>
</dbReference>
<accession>A0A1H6EZ04</accession>
<evidence type="ECO:0000259" key="3">
    <source>
        <dbReference type="PROSITE" id="PS50801"/>
    </source>
</evidence>
<gene>
    <name evidence="4" type="ORF">SAMN05444920_13324</name>
</gene>
<feature type="domain" description="STAS" evidence="3">
    <location>
        <begin position="19"/>
        <end position="107"/>
    </location>
</feature>
<dbReference type="InterPro" id="IPR003658">
    <property type="entry name" value="Anti-sigma_ant"/>
</dbReference>
<dbReference type="OrthoDB" id="3294096at2"/>
<dbReference type="EMBL" id="FNVT01000033">
    <property type="protein sequence ID" value="SEH03120.1"/>
    <property type="molecule type" value="Genomic_DNA"/>
</dbReference>
<dbReference type="RefSeq" id="WP_103964131.1">
    <property type="nucleotide sequence ID" value="NZ_FNVT01000033.1"/>
</dbReference>
<dbReference type="PANTHER" id="PTHR33495">
    <property type="entry name" value="ANTI-SIGMA FACTOR ANTAGONIST TM_1081-RELATED-RELATED"/>
    <property type="match status" value="1"/>
</dbReference>
<sequence length="107" mass="11217">MTALDTAPFDGVTAPAPTLVHLSGDIDIFTTAQLRQRLLNALDHSTDTLVLDLSQVTFCGAGGLGVMIGLQSRARARGITLTLTGLPPHLAGLLRITGLDRRFPIGA</sequence>
<dbReference type="Proteomes" id="UP000236732">
    <property type="component" value="Unassembled WGS sequence"/>
</dbReference>
<dbReference type="Gene3D" id="3.30.750.24">
    <property type="entry name" value="STAS domain"/>
    <property type="match status" value="1"/>
</dbReference>
<evidence type="ECO:0000313" key="4">
    <source>
        <dbReference type="EMBL" id="SEH03120.1"/>
    </source>
</evidence>
<dbReference type="InterPro" id="IPR002645">
    <property type="entry name" value="STAS_dom"/>
</dbReference>
<dbReference type="AlphaFoldDB" id="A0A1H6EZ04"/>
<dbReference type="NCBIfam" id="TIGR00377">
    <property type="entry name" value="ant_ant_sig"/>
    <property type="match status" value="1"/>
</dbReference>
<dbReference type="CDD" id="cd07043">
    <property type="entry name" value="STAS_anti-anti-sigma_factors"/>
    <property type="match status" value="1"/>
</dbReference>
<proteinExistence type="inferred from homology"/>
<dbReference type="InterPro" id="IPR058548">
    <property type="entry name" value="MlaB-like_STAS"/>
</dbReference>
<evidence type="ECO:0000256" key="2">
    <source>
        <dbReference type="RuleBase" id="RU003749"/>
    </source>
</evidence>
<dbReference type="PANTHER" id="PTHR33495:SF2">
    <property type="entry name" value="ANTI-SIGMA FACTOR ANTAGONIST TM_1081-RELATED"/>
    <property type="match status" value="1"/>
</dbReference>
<dbReference type="SUPFAM" id="SSF52091">
    <property type="entry name" value="SpoIIaa-like"/>
    <property type="match status" value="1"/>
</dbReference>
<keyword evidence="5" id="KW-1185">Reference proteome</keyword>
<protein>
    <recommendedName>
        <fullName evidence="2">Anti-sigma factor antagonist</fullName>
    </recommendedName>
</protein>
<comment type="similarity">
    <text evidence="1 2">Belongs to the anti-sigma-factor antagonist family.</text>
</comment>
<evidence type="ECO:0000313" key="5">
    <source>
        <dbReference type="Proteomes" id="UP000236732"/>
    </source>
</evidence>
<dbReference type="GO" id="GO:0043856">
    <property type="term" value="F:anti-sigma factor antagonist activity"/>
    <property type="evidence" value="ECO:0007669"/>
    <property type="project" value="InterPro"/>
</dbReference>
<reference evidence="4 5" key="1">
    <citation type="submission" date="2016-10" db="EMBL/GenBank/DDBJ databases">
        <authorList>
            <person name="de Groot N.N."/>
        </authorList>
    </citation>
    <scope>NUCLEOTIDE SEQUENCE [LARGE SCALE GENOMIC DNA]</scope>
    <source>
        <strain evidence="4 5">CGMCC 4.7037</strain>
    </source>
</reference>